<dbReference type="InterPro" id="IPR052929">
    <property type="entry name" value="RNase_H-like_EbsB-rel"/>
</dbReference>
<protein>
    <recommendedName>
        <fullName evidence="3">RNase H type-1 domain-containing protein</fullName>
    </recommendedName>
</protein>
<dbReference type="KEGG" id="crb:17882292"/>
<accession>R0FI10</accession>
<dbReference type="EMBL" id="KB870810">
    <property type="protein sequence ID" value="EOA21661.1"/>
    <property type="molecule type" value="Genomic_DNA"/>
</dbReference>
<dbReference type="eggNOG" id="KOG1075">
    <property type="taxonomic scope" value="Eukaryota"/>
</dbReference>
<organism evidence="1 2">
    <name type="scientific">Capsella rubella</name>
    <dbReference type="NCBI Taxonomy" id="81985"/>
    <lineage>
        <taxon>Eukaryota</taxon>
        <taxon>Viridiplantae</taxon>
        <taxon>Streptophyta</taxon>
        <taxon>Embryophyta</taxon>
        <taxon>Tracheophyta</taxon>
        <taxon>Spermatophyta</taxon>
        <taxon>Magnoliopsida</taxon>
        <taxon>eudicotyledons</taxon>
        <taxon>Gunneridae</taxon>
        <taxon>Pentapetalae</taxon>
        <taxon>rosids</taxon>
        <taxon>malvids</taxon>
        <taxon>Brassicales</taxon>
        <taxon>Brassicaceae</taxon>
        <taxon>Camelineae</taxon>
        <taxon>Capsella</taxon>
    </lineage>
</organism>
<dbReference type="PANTHER" id="PTHR47074">
    <property type="entry name" value="BNAC02G40300D PROTEIN"/>
    <property type="match status" value="1"/>
</dbReference>
<dbReference type="OrthoDB" id="1112231at2759"/>
<proteinExistence type="predicted"/>
<keyword evidence="2" id="KW-1185">Reference proteome</keyword>
<evidence type="ECO:0008006" key="3">
    <source>
        <dbReference type="Google" id="ProtNLM"/>
    </source>
</evidence>
<dbReference type="AlphaFoldDB" id="R0FI10"/>
<dbReference type="Proteomes" id="UP000029121">
    <property type="component" value="Unassembled WGS sequence"/>
</dbReference>
<name>R0FI10_9BRAS</name>
<evidence type="ECO:0000313" key="2">
    <source>
        <dbReference type="Proteomes" id="UP000029121"/>
    </source>
</evidence>
<reference evidence="2" key="1">
    <citation type="journal article" date="2013" name="Nat. Genet.">
        <title>The Capsella rubella genome and the genomic consequences of rapid mating system evolution.</title>
        <authorList>
            <person name="Slotte T."/>
            <person name="Hazzouri K.M."/>
            <person name="Agren J.A."/>
            <person name="Koenig D."/>
            <person name="Maumus F."/>
            <person name="Guo Y.L."/>
            <person name="Steige K."/>
            <person name="Platts A.E."/>
            <person name="Escobar J.S."/>
            <person name="Newman L.K."/>
            <person name="Wang W."/>
            <person name="Mandakova T."/>
            <person name="Vello E."/>
            <person name="Smith L.M."/>
            <person name="Henz S.R."/>
            <person name="Steffen J."/>
            <person name="Takuno S."/>
            <person name="Brandvain Y."/>
            <person name="Coop G."/>
            <person name="Andolfatto P."/>
            <person name="Hu T.T."/>
            <person name="Blanchette M."/>
            <person name="Clark R.M."/>
            <person name="Quesneville H."/>
            <person name="Nordborg M."/>
            <person name="Gaut B.S."/>
            <person name="Lysak M.A."/>
            <person name="Jenkins J."/>
            <person name="Grimwood J."/>
            <person name="Chapman J."/>
            <person name="Prochnik S."/>
            <person name="Shu S."/>
            <person name="Rokhsar D."/>
            <person name="Schmutz J."/>
            <person name="Weigel D."/>
            <person name="Wright S.I."/>
        </authorList>
    </citation>
    <scope>NUCLEOTIDE SEQUENCE [LARGE SCALE GENOMIC DNA]</scope>
    <source>
        <strain evidence="2">cv. Monte Gargano</strain>
    </source>
</reference>
<evidence type="ECO:0000313" key="1">
    <source>
        <dbReference type="EMBL" id="EOA21661.1"/>
    </source>
</evidence>
<gene>
    <name evidence="1" type="ORF">CARUB_v10002082mg</name>
</gene>
<sequence>MIPVKSRVAIPWLLWEIWKARNDLVFAGRSQDAHVLIVKAMEDAEEWFEQQNRTVLVSGSRLSHRLSPSEKCWSKPPLGKLKCNIHSSWINAEYFCGGAWLLRNHEGDILYHARDAFLPRINRIAAELHCLYWCLMSLHDLHQDSCEIWLDCHAAVDALSAPLAWPKYRSQLDKIFQV</sequence>
<dbReference type="PANTHER" id="PTHR47074:SF53">
    <property type="entry name" value="REVERSE TRANSCRIPTASE-LIKE PROTEIN"/>
    <property type="match status" value="1"/>
</dbReference>